<evidence type="ECO:0000256" key="1">
    <source>
        <dbReference type="SAM" id="MobiDB-lite"/>
    </source>
</evidence>
<feature type="region of interest" description="Disordered" evidence="1">
    <location>
        <begin position="1"/>
        <end position="23"/>
    </location>
</feature>
<dbReference type="OrthoDB" id="10509299at2759"/>
<dbReference type="Proteomes" id="UP000661280">
    <property type="component" value="Chromosome 8"/>
</dbReference>
<accession>A0A7R8A4U3</accession>
<evidence type="ECO:0000313" key="3">
    <source>
        <dbReference type="Proteomes" id="UP000661280"/>
    </source>
</evidence>
<gene>
    <name evidence="2" type="ORF">AKAW2_80251S</name>
</gene>
<sequence length="94" mass="10423">MTDHQNRCNCPEQEAVTPSRSPQQPVILTLGSESLSGQLIGDASCLIGEVMKERNVTISMVGNSTVIIWGSCQEFQHRYDTVRHQYTLVTAQNS</sequence>
<evidence type="ECO:0000313" key="2">
    <source>
        <dbReference type="EMBL" id="BCS04450.1"/>
    </source>
</evidence>
<reference evidence="2" key="1">
    <citation type="submission" date="2021-01" db="EMBL/GenBank/DDBJ databases">
        <authorList>
            <consortium name="Aspergillus luchuensis mut. kawachii IFO 4304 genome sequencing consortium"/>
            <person name="Kazuki M."/>
            <person name="Futagami T."/>
        </authorList>
    </citation>
    <scope>NUCLEOTIDE SEQUENCE</scope>
    <source>
        <strain evidence="2">IFO 4308</strain>
    </source>
</reference>
<proteinExistence type="predicted"/>
<protein>
    <submittedName>
        <fullName evidence="2">Uncharacterized protein</fullName>
    </submittedName>
</protein>
<name>A0A7R8A4U3_ASPKA</name>
<organism evidence="2 3">
    <name type="scientific">Aspergillus kawachii</name>
    <name type="common">White koji mold</name>
    <name type="synonym">Aspergillus awamori var. kawachi</name>
    <dbReference type="NCBI Taxonomy" id="1069201"/>
    <lineage>
        <taxon>Eukaryota</taxon>
        <taxon>Fungi</taxon>
        <taxon>Dikarya</taxon>
        <taxon>Ascomycota</taxon>
        <taxon>Pezizomycotina</taxon>
        <taxon>Eurotiomycetes</taxon>
        <taxon>Eurotiomycetidae</taxon>
        <taxon>Eurotiales</taxon>
        <taxon>Aspergillaceae</taxon>
        <taxon>Aspergillus</taxon>
        <taxon>Aspergillus subgen. Circumdati</taxon>
    </lineage>
</organism>
<keyword evidence="3" id="KW-1185">Reference proteome</keyword>
<dbReference type="EMBL" id="AP024432">
    <property type="protein sequence ID" value="BCS04450.1"/>
    <property type="molecule type" value="Genomic_DNA"/>
</dbReference>
<dbReference type="AlphaFoldDB" id="A0A7R8A4U3"/>
<dbReference type="RefSeq" id="XP_041548212.1">
    <property type="nucleotide sequence ID" value="XM_041681251.1"/>
</dbReference>
<reference evidence="2" key="2">
    <citation type="submission" date="2021-02" db="EMBL/GenBank/DDBJ databases">
        <title>Aspergillus luchuensis mut. kawachii IFO 4304 genome sequence.</title>
        <authorList>
            <person name="Mori K."/>
            <person name="Kadooka C."/>
            <person name="Goto M."/>
            <person name="Futagami T."/>
        </authorList>
    </citation>
    <scope>NUCLEOTIDE SEQUENCE</scope>
    <source>
        <strain evidence="2">IFO 4308</strain>
    </source>
</reference>
<dbReference type="GeneID" id="64965771"/>
<dbReference type="KEGG" id="aluc:AKAW2_80251S"/>